<dbReference type="KEGG" id="vg:80532664"/>
<organism evidence="1 2">
    <name type="scientific">Chelonid alphaherpesvirus 5</name>
    <dbReference type="NCBI Taxonomy" id="702736"/>
    <lineage>
        <taxon>Viruses</taxon>
        <taxon>Duplodnaviria</taxon>
        <taxon>Heunggongvirae</taxon>
        <taxon>Peploviricota</taxon>
        <taxon>Herviviricetes</taxon>
        <taxon>Herpesvirales</taxon>
        <taxon>Orthoherpesviridae</taxon>
        <taxon>Alphaherpesvirinae</taxon>
        <taxon>Scutavirus</taxon>
        <taxon>Scutavirus chelonidalpha5</taxon>
    </lineage>
</organism>
<protein>
    <submittedName>
        <fullName evidence="1">F-gL</fullName>
    </submittedName>
</protein>
<dbReference type="EMBL" id="HQ878327">
    <property type="protein sequence ID" value="AHA93319.1"/>
    <property type="molecule type" value="Genomic_DNA"/>
</dbReference>
<gene>
    <name evidence="1" type="primary">F-UL1</name>
</gene>
<evidence type="ECO:0000313" key="2">
    <source>
        <dbReference type="Proteomes" id="UP000325782"/>
    </source>
</evidence>
<keyword evidence="2" id="KW-1185">Reference proteome</keyword>
<dbReference type="RefSeq" id="YP_010795505.1">
    <property type="nucleotide sequence ID" value="NC_075701.1"/>
</dbReference>
<evidence type="ECO:0000313" key="1">
    <source>
        <dbReference type="EMBL" id="AHA93319.1"/>
    </source>
</evidence>
<accession>V5NXB8</accession>
<dbReference type="GeneID" id="80532664"/>
<reference evidence="1 2" key="1">
    <citation type="journal article" date="2012" name="PLoS ONE">
        <title>The genome of Chelonid herpesvirus 5 harbors atypical genes.</title>
        <authorList>
            <person name="Ackermann M."/>
            <person name="Koriabine M."/>
            <person name="Hartmann-Fritsch F."/>
            <person name="de Jong P.J."/>
            <person name="Lewis T.D."/>
            <person name="Schetle N."/>
            <person name="Work T.M."/>
            <person name="Dagenais J."/>
            <person name="Balazs G.H."/>
            <person name="Leong J.A."/>
        </authorList>
    </citation>
    <scope>NUCLEOTIDE SEQUENCE [LARGE SCALE GENOMIC DNA]</scope>
</reference>
<sequence>MKALLFFLLILTSASEAFFPLRTDLTCVCGNGNGWRAFEPVNSTDPFLLIGSLQLSGHCVPPEATMTLKSDQRRRCVNPFLLGDALLFGVEQGKPESILTEGLKSELLQFVHILKSHVSKRPPSLR</sequence>
<name>V5NXB8_9ALPH</name>
<dbReference type="Proteomes" id="UP000325782">
    <property type="component" value="Segment"/>
</dbReference>
<proteinExistence type="predicted"/>